<dbReference type="AlphaFoldDB" id="A0A9Q2CYJ5"/>
<proteinExistence type="predicted"/>
<sequence length="120" mass="14740">MTIKKDYVDILTEYIRDVEEYGHRYYFKRHFKSIKKIGFENFKEEMISALEYITAYDYVDIVDFHFESLFNSMCIYEDTLKTDKRYEEKNTQCDVLFKEVDCLYNTEKKSLKEKLEKIKK</sequence>
<dbReference type="Proteomes" id="UP000579136">
    <property type="component" value="Unassembled WGS sequence"/>
</dbReference>
<reference evidence="1 2" key="1">
    <citation type="submission" date="2020-08" db="EMBL/GenBank/DDBJ databases">
        <title>Genomic Encyclopedia of Type Strains, Phase IV (KMG-IV): sequencing the most valuable type-strain genomes for metagenomic binning, comparative biology and taxonomic classification.</title>
        <authorList>
            <person name="Goeker M."/>
        </authorList>
    </citation>
    <scope>NUCLEOTIDE SEQUENCE [LARGE SCALE GENOMIC DNA]</scope>
    <source>
        <strain evidence="1 2">DSM 19163</strain>
    </source>
</reference>
<gene>
    <name evidence="1" type="ORF">HNQ45_000403</name>
</gene>
<dbReference type="EMBL" id="JACHHF010000002">
    <property type="protein sequence ID" value="MBB5175533.1"/>
    <property type="molecule type" value="Genomic_DNA"/>
</dbReference>
<accession>A0A9Q2CYJ5</accession>
<protein>
    <submittedName>
        <fullName evidence="1">Uncharacterized protein</fullName>
    </submittedName>
</protein>
<name>A0A9Q2CYJ5_9STAP</name>
<comment type="caution">
    <text evidence="1">The sequence shown here is derived from an EMBL/GenBank/DDBJ whole genome shotgun (WGS) entry which is preliminary data.</text>
</comment>
<organism evidence="1 2">
    <name type="scientific">Nosocomiicoccus ampullae</name>
    <dbReference type="NCBI Taxonomy" id="489910"/>
    <lineage>
        <taxon>Bacteria</taxon>
        <taxon>Bacillati</taxon>
        <taxon>Bacillota</taxon>
        <taxon>Bacilli</taxon>
        <taxon>Bacillales</taxon>
        <taxon>Staphylococcaceae</taxon>
        <taxon>Nosocomiicoccus</taxon>
    </lineage>
</organism>
<evidence type="ECO:0000313" key="2">
    <source>
        <dbReference type="Proteomes" id="UP000579136"/>
    </source>
</evidence>
<dbReference type="RefSeq" id="WP_183672954.1">
    <property type="nucleotide sequence ID" value="NZ_CBCRYX010000001.1"/>
</dbReference>
<evidence type="ECO:0000313" key="1">
    <source>
        <dbReference type="EMBL" id="MBB5175533.1"/>
    </source>
</evidence>
<keyword evidence="2" id="KW-1185">Reference proteome</keyword>